<dbReference type="PANTHER" id="PTHR21060">
    <property type="entry name" value="ACETATE KINASE"/>
    <property type="match status" value="1"/>
</dbReference>
<dbReference type="CDD" id="cd24010">
    <property type="entry name" value="ASKHA_NBD_AcK_PK"/>
    <property type="match status" value="1"/>
</dbReference>
<feature type="binding site" evidence="5">
    <location>
        <begin position="336"/>
        <end position="340"/>
    </location>
    <ligand>
        <name>ATP</name>
        <dbReference type="ChEBI" id="CHEBI:30616"/>
    </ligand>
</feature>
<evidence type="ECO:0000313" key="6">
    <source>
        <dbReference type="EMBL" id="CAK0783791.1"/>
    </source>
</evidence>
<dbReference type="GO" id="GO:0006083">
    <property type="term" value="P:acetate metabolic process"/>
    <property type="evidence" value="ECO:0007669"/>
    <property type="project" value="TreeGrafter"/>
</dbReference>
<evidence type="ECO:0000256" key="1">
    <source>
        <dbReference type="ARBA" id="ARBA00022679"/>
    </source>
</evidence>
<reference evidence="6 7" key="1">
    <citation type="submission" date="2023-10" db="EMBL/GenBank/DDBJ databases">
        <authorList>
            <person name="Maclean D."/>
            <person name="Macfadyen A."/>
        </authorList>
    </citation>
    <scope>NUCLEOTIDE SEQUENCE [LARGE SCALE GENOMIC DNA]</scope>
</reference>
<protein>
    <recommendedName>
        <fullName evidence="5">Probable acetate kinase</fullName>
        <ecNumber evidence="5">2.7.2.1</ecNumber>
    </recommendedName>
    <alternativeName>
        <fullName evidence="5">Acetokinase</fullName>
    </alternativeName>
</protein>
<dbReference type="EC" id="2.7.2.1" evidence="5"/>
<comment type="catalytic activity">
    <reaction evidence="5">
        <text>acetate + ATP = acetyl phosphate + ADP</text>
        <dbReference type="Rhea" id="RHEA:11352"/>
        <dbReference type="ChEBI" id="CHEBI:22191"/>
        <dbReference type="ChEBI" id="CHEBI:30089"/>
        <dbReference type="ChEBI" id="CHEBI:30616"/>
        <dbReference type="ChEBI" id="CHEBI:456216"/>
        <dbReference type="EC" id="2.7.2.1"/>
    </reaction>
</comment>
<feature type="binding site" evidence="5">
    <location>
        <position position="97"/>
    </location>
    <ligand>
        <name>substrate</name>
    </ligand>
</feature>
<dbReference type="GO" id="GO:0008776">
    <property type="term" value="F:acetate kinase activity"/>
    <property type="evidence" value="ECO:0007669"/>
    <property type="project" value="UniProtKB-UniRule"/>
</dbReference>
<dbReference type="PROSITE" id="PS01076">
    <property type="entry name" value="ACETATE_KINASE_2"/>
    <property type="match status" value="1"/>
</dbReference>
<evidence type="ECO:0000256" key="5">
    <source>
        <dbReference type="HAMAP-Rule" id="MF_03131"/>
    </source>
</evidence>
<dbReference type="GO" id="GO:0000287">
    <property type="term" value="F:magnesium ion binding"/>
    <property type="evidence" value="ECO:0007669"/>
    <property type="project" value="UniProtKB-UniRule"/>
</dbReference>
<dbReference type="AlphaFoldDB" id="A0AAV1IA93"/>
<keyword evidence="7" id="KW-1185">Reference proteome</keyword>
<keyword evidence="2 5" id="KW-0547">Nucleotide-binding</keyword>
<dbReference type="EMBL" id="CAUYUE010000009">
    <property type="protein sequence ID" value="CAK0783791.1"/>
    <property type="molecule type" value="Genomic_DNA"/>
</dbReference>
<dbReference type="PANTHER" id="PTHR21060:SF15">
    <property type="entry name" value="ACETATE KINASE-RELATED"/>
    <property type="match status" value="1"/>
</dbReference>
<feature type="binding site" evidence="5">
    <location>
        <position position="15"/>
    </location>
    <ligand>
        <name>ATP</name>
        <dbReference type="ChEBI" id="CHEBI:30616"/>
    </ligand>
</feature>
<feature type="binding site" evidence="5">
    <location>
        <position position="391"/>
    </location>
    <ligand>
        <name>Mg(2+)</name>
        <dbReference type="ChEBI" id="CHEBI:18420"/>
    </ligand>
</feature>
<dbReference type="SUPFAM" id="SSF53067">
    <property type="entry name" value="Actin-like ATPase domain"/>
    <property type="match status" value="2"/>
</dbReference>
<evidence type="ECO:0000256" key="4">
    <source>
        <dbReference type="ARBA" id="ARBA00022840"/>
    </source>
</evidence>
<comment type="caution">
    <text evidence="6">The sequence shown here is derived from an EMBL/GenBank/DDBJ whole genome shotgun (WGS) entry which is preliminary data.</text>
</comment>
<dbReference type="HAMAP" id="MF_00020">
    <property type="entry name" value="Acetate_kinase"/>
    <property type="match status" value="1"/>
</dbReference>
<gene>
    <name evidence="6" type="ORF">CVIRNUC_006991</name>
</gene>
<accession>A0AAV1IA93</accession>
<dbReference type="NCBIfam" id="TIGR00016">
    <property type="entry name" value="ackA"/>
    <property type="match status" value="1"/>
</dbReference>
<feature type="binding site" evidence="5">
    <location>
        <position position="8"/>
    </location>
    <ligand>
        <name>Mg(2+)</name>
        <dbReference type="ChEBI" id="CHEBI:18420"/>
    </ligand>
</feature>
<dbReference type="InterPro" id="IPR004372">
    <property type="entry name" value="Ac/propionate_kinase"/>
</dbReference>
<name>A0AAV1IA93_9CHLO</name>
<dbReference type="Pfam" id="PF00871">
    <property type="entry name" value="Acetate_kinase"/>
    <property type="match status" value="1"/>
</dbReference>
<dbReference type="GO" id="GO:0006085">
    <property type="term" value="P:acetyl-CoA biosynthetic process"/>
    <property type="evidence" value="ECO:0007669"/>
    <property type="project" value="UniProtKB-UniRule"/>
</dbReference>
<dbReference type="InterPro" id="IPR043129">
    <property type="entry name" value="ATPase_NBD"/>
</dbReference>
<feature type="binding site" evidence="5">
    <location>
        <begin position="287"/>
        <end position="289"/>
    </location>
    <ligand>
        <name>ATP</name>
        <dbReference type="ChEBI" id="CHEBI:30616"/>
    </ligand>
</feature>
<sequence>MGSVLVINSGSSSLKFKLFTSAAKKLTAVVTGLVDRIGDVAHSQLVVTNQKSDPQAGKQTYKESLSDHTHALDYVLDYLKQQYSNTIKDEVAALGHRVVHGMHLSEPVLVDDKVMQIIKEAADLAPLHNPANLQGIVAASAVFTGSPQVAVFDTAFHQTMPPAAYMYALPHEYYTKYHVRKYGFHGTSVKYLVSQAARLLGKAESQVSLIVAHLGAGASVTAVQNGRSIDTTMGLTPLEGLVMGSRCGDMDPAVVLYLMQKGSLSAQEADKLMNKQSGFLGLCGHADVRAVQEAADSGDEKAGIALEVYLHRLRRYFGAFLVQLRGNVDAIVFSAGMGENSAVLRGRSLEGLQAFGIDVDTQRNATTVGGKEGEIQSDSSQIKVLVIPTDEELSIAQQTMQVLET</sequence>
<dbReference type="PRINTS" id="PR00471">
    <property type="entry name" value="ACETATEKNASE"/>
</dbReference>
<comment type="cofactor">
    <cofactor evidence="5">
        <name>Mg(2+)</name>
        <dbReference type="ChEBI" id="CHEBI:18420"/>
    </cofactor>
</comment>
<keyword evidence="5" id="KW-0479">Metal-binding</keyword>
<comment type="similarity">
    <text evidence="5">Belongs to the acetokinase family.</text>
</comment>
<evidence type="ECO:0000313" key="7">
    <source>
        <dbReference type="Proteomes" id="UP001314263"/>
    </source>
</evidence>
<dbReference type="InterPro" id="IPR023865">
    <property type="entry name" value="Aliphatic_acid_kinase_CS"/>
</dbReference>
<dbReference type="PIRSF" id="PIRSF000722">
    <property type="entry name" value="Acetate_prop_kin"/>
    <property type="match status" value="1"/>
</dbReference>
<dbReference type="Gene3D" id="3.30.420.40">
    <property type="match status" value="2"/>
</dbReference>
<feature type="active site" description="Proton donor/acceptor" evidence="5">
    <location>
        <position position="153"/>
    </location>
</feature>
<keyword evidence="5" id="KW-0460">Magnesium</keyword>
<dbReference type="PROSITE" id="PS01075">
    <property type="entry name" value="ACETATE_KINASE_1"/>
    <property type="match status" value="1"/>
</dbReference>
<feature type="site" description="Transition state stabilizer" evidence="5">
    <location>
        <position position="185"/>
    </location>
</feature>
<feature type="binding site" evidence="5">
    <location>
        <begin position="213"/>
        <end position="217"/>
    </location>
    <ligand>
        <name>ATP</name>
        <dbReference type="ChEBI" id="CHEBI:30616"/>
    </ligand>
</feature>
<feature type="site" description="Transition state stabilizer" evidence="5">
    <location>
        <position position="246"/>
    </location>
</feature>
<organism evidence="6 7">
    <name type="scientific">Coccomyxa viridis</name>
    <dbReference type="NCBI Taxonomy" id="1274662"/>
    <lineage>
        <taxon>Eukaryota</taxon>
        <taxon>Viridiplantae</taxon>
        <taxon>Chlorophyta</taxon>
        <taxon>core chlorophytes</taxon>
        <taxon>Trebouxiophyceae</taxon>
        <taxon>Trebouxiophyceae incertae sedis</taxon>
        <taxon>Coccomyxaceae</taxon>
        <taxon>Coccomyxa</taxon>
    </lineage>
</organism>
<dbReference type="InterPro" id="IPR000890">
    <property type="entry name" value="Aliphatic_acid_kin_short-chain"/>
</dbReference>
<proteinExistence type="inferred from homology"/>
<evidence type="ECO:0000256" key="3">
    <source>
        <dbReference type="ARBA" id="ARBA00022777"/>
    </source>
</evidence>
<dbReference type="Proteomes" id="UP001314263">
    <property type="component" value="Unassembled WGS sequence"/>
</dbReference>
<comment type="pathway">
    <text evidence="5">Metabolic intermediate biosynthesis; acetyl-CoA biosynthesis; acetyl-CoA from acetate: step 1/2.</text>
</comment>
<keyword evidence="3 5" id="KW-0418">Kinase</keyword>
<keyword evidence="4 5" id="KW-0067">ATP-binding</keyword>
<keyword evidence="1 5" id="KW-0808">Transferase</keyword>
<dbReference type="GO" id="GO:0005524">
    <property type="term" value="F:ATP binding"/>
    <property type="evidence" value="ECO:0007669"/>
    <property type="project" value="UniProtKB-KW"/>
</dbReference>
<evidence type="ECO:0000256" key="2">
    <source>
        <dbReference type="ARBA" id="ARBA00022741"/>
    </source>
</evidence>